<dbReference type="Pfam" id="PF10432">
    <property type="entry name" value="bact-PGI_C"/>
    <property type="match status" value="1"/>
</dbReference>
<gene>
    <name evidence="4" type="ORF">A3A63_03785</name>
</gene>
<comment type="caution">
    <text evidence="4">The sequence shown here is derived from an EMBL/GenBank/DDBJ whole genome shotgun (WGS) entry which is preliminary data.</text>
</comment>
<comment type="similarity">
    <text evidence="1">Belongs to the PGI/PMI family.</text>
</comment>
<name>A0A1F6B105_9BACT</name>
<dbReference type="GO" id="GO:0004476">
    <property type="term" value="F:mannose-6-phosphate isomerase activity"/>
    <property type="evidence" value="ECO:0007669"/>
    <property type="project" value="InterPro"/>
</dbReference>
<dbReference type="GO" id="GO:0097367">
    <property type="term" value="F:carbohydrate derivative binding"/>
    <property type="evidence" value="ECO:0007669"/>
    <property type="project" value="InterPro"/>
</dbReference>
<dbReference type="Gene3D" id="3.40.50.10490">
    <property type="entry name" value="Glucose-6-phosphate isomerase like protein, domain 1"/>
    <property type="match status" value="2"/>
</dbReference>
<dbReference type="InterPro" id="IPR019490">
    <property type="entry name" value="Glu6P/Mann6P_isomerase_C"/>
</dbReference>
<sequence length="357" mass="39869">MKTLDDVVSMKTLDPSDVLASTGLFPDQCKQAWEESSHITFPDFYKKVSNIVVCGMGGSRFTPKTIKELYRDRIRVPYEIVEDYSLPVYVGPSSLVILSSFSGTTEEVIHCGTEAFARGAKLTAVVQGGKIALMLKEHNLPGYIFNPKFNPCGQPRIGGGYLLMGHMGILKAVGFLDVTDTEITEAIAFAKTIGNRYKAQTTEAHNPAKQLARLLYDRHPFIVTAEFLKGFGNAFANQVNETAKMISDYRYIPELNHHLMEGLKRPDSLHQNGLFLFFLSDLYTLPIQKRFAITADVVKKQQVATHAITLHGTSKLAQVLEAYTLSGYVSFYMAMLYENDPVAIPWVTYFKQQLAKS</sequence>
<dbReference type="SUPFAM" id="SSF53697">
    <property type="entry name" value="SIS domain"/>
    <property type="match status" value="1"/>
</dbReference>
<dbReference type="GO" id="GO:0004347">
    <property type="term" value="F:glucose-6-phosphate isomerase activity"/>
    <property type="evidence" value="ECO:0007669"/>
    <property type="project" value="InterPro"/>
</dbReference>
<evidence type="ECO:0000256" key="1">
    <source>
        <dbReference type="ARBA" id="ARBA00010523"/>
    </source>
</evidence>
<protein>
    <recommendedName>
        <fullName evidence="3">Bifunctional glucose-6-phosphate/mannose-6-phosphate isomerase C-terminal domain-containing protein</fullName>
    </recommendedName>
</protein>
<evidence type="ECO:0000313" key="5">
    <source>
        <dbReference type="Proteomes" id="UP000176450"/>
    </source>
</evidence>
<evidence type="ECO:0000256" key="2">
    <source>
        <dbReference type="ARBA" id="ARBA00023235"/>
    </source>
</evidence>
<dbReference type="GO" id="GO:0005975">
    <property type="term" value="P:carbohydrate metabolic process"/>
    <property type="evidence" value="ECO:0007669"/>
    <property type="project" value="InterPro"/>
</dbReference>
<feature type="domain" description="Bifunctional glucose-6-phosphate/mannose-6-phosphate isomerase C-terminal" evidence="3">
    <location>
        <begin position="205"/>
        <end position="354"/>
    </location>
</feature>
<evidence type="ECO:0000259" key="3">
    <source>
        <dbReference type="Pfam" id="PF10432"/>
    </source>
</evidence>
<dbReference type="EMBL" id="MFJX01000029">
    <property type="protein sequence ID" value="OGG30605.1"/>
    <property type="molecule type" value="Genomic_DNA"/>
</dbReference>
<dbReference type="GO" id="GO:1901135">
    <property type="term" value="P:carbohydrate derivative metabolic process"/>
    <property type="evidence" value="ECO:0007669"/>
    <property type="project" value="InterPro"/>
</dbReference>
<organism evidence="4 5">
    <name type="scientific">Candidatus Gottesmanbacteria bacterium RIFCSPLOWO2_01_FULL_46_9</name>
    <dbReference type="NCBI Taxonomy" id="1798394"/>
    <lineage>
        <taxon>Bacteria</taxon>
        <taxon>Candidatus Gottesmaniibacteriota</taxon>
    </lineage>
</organism>
<dbReference type="AlphaFoldDB" id="A0A1F6B105"/>
<evidence type="ECO:0000313" key="4">
    <source>
        <dbReference type="EMBL" id="OGG30605.1"/>
    </source>
</evidence>
<dbReference type="InterPro" id="IPR046348">
    <property type="entry name" value="SIS_dom_sf"/>
</dbReference>
<dbReference type="Proteomes" id="UP000176450">
    <property type="component" value="Unassembled WGS sequence"/>
</dbReference>
<reference evidence="4 5" key="1">
    <citation type="journal article" date="2016" name="Nat. Commun.">
        <title>Thousands of microbial genomes shed light on interconnected biogeochemical processes in an aquifer system.</title>
        <authorList>
            <person name="Anantharaman K."/>
            <person name="Brown C.T."/>
            <person name="Hug L.A."/>
            <person name="Sharon I."/>
            <person name="Castelle C.J."/>
            <person name="Probst A.J."/>
            <person name="Thomas B.C."/>
            <person name="Singh A."/>
            <person name="Wilkins M.J."/>
            <person name="Karaoz U."/>
            <person name="Brodie E.L."/>
            <person name="Williams K.H."/>
            <person name="Hubbard S.S."/>
            <person name="Banfield J.F."/>
        </authorList>
    </citation>
    <scope>NUCLEOTIDE SEQUENCE [LARGE SCALE GENOMIC DNA]</scope>
</reference>
<proteinExistence type="inferred from homology"/>
<keyword evidence="2" id="KW-0413">Isomerase</keyword>
<accession>A0A1F6B105</accession>